<dbReference type="Gene3D" id="1.10.285.10">
    <property type="entry name" value="Glutamate Dehydrogenase, chain A, domain 3"/>
    <property type="match status" value="1"/>
</dbReference>
<evidence type="ECO:0000313" key="2">
    <source>
        <dbReference type="EMBL" id="GMA25127.1"/>
    </source>
</evidence>
<evidence type="ECO:0000256" key="1">
    <source>
        <dbReference type="SAM" id="MobiDB-lite"/>
    </source>
</evidence>
<keyword evidence="3" id="KW-1185">Reference proteome</keyword>
<feature type="region of interest" description="Disordered" evidence="1">
    <location>
        <begin position="93"/>
        <end position="117"/>
    </location>
</feature>
<organism evidence="2 3">
    <name type="scientific">Luteimicrobium album</name>
    <dbReference type="NCBI Taxonomy" id="1054550"/>
    <lineage>
        <taxon>Bacteria</taxon>
        <taxon>Bacillati</taxon>
        <taxon>Actinomycetota</taxon>
        <taxon>Actinomycetes</taxon>
        <taxon>Micrococcales</taxon>
        <taxon>Luteimicrobium</taxon>
    </lineage>
</organism>
<dbReference type="EMBL" id="BSUK01000001">
    <property type="protein sequence ID" value="GMA25127.1"/>
    <property type="molecule type" value="Genomic_DNA"/>
</dbReference>
<dbReference type="Proteomes" id="UP001157091">
    <property type="component" value="Unassembled WGS sequence"/>
</dbReference>
<reference evidence="3" key="1">
    <citation type="journal article" date="2019" name="Int. J. Syst. Evol. Microbiol.">
        <title>The Global Catalogue of Microorganisms (GCM) 10K type strain sequencing project: providing services to taxonomists for standard genome sequencing and annotation.</title>
        <authorList>
            <consortium name="The Broad Institute Genomics Platform"/>
            <consortium name="The Broad Institute Genome Sequencing Center for Infectious Disease"/>
            <person name="Wu L."/>
            <person name="Ma J."/>
        </authorList>
    </citation>
    <scope>NUCLEOTIDE SEQUENCE [LARGE SCALE GENOMIC DNA]</scope>
    <source>
        <strain evidence="3">NBRC 106348</strain>
    </source>
</reference>
<proteinExistence type="predicted"/>
<name>A0ABQ6I4I4_9MICO</name>
<feature type="compositionally biased region" description="Low complexity" evidence="1">
    <location>
        <begin position="93"/>
        <end position="109"/>
    </location>
</feature>
<protein>
    <submittedName>
        <fullName evidence="2">Uncharacterized protein</fullName>
    </submittedName>
</protein>
<accession>A0ABQ6I4I4</accession>
<gene>
    <name evidence="2" type="ORF">GCM10025864_28860</name>
</gene>
<comment type="caution">
    <text evidence="2">The sequence shown here is derived from an EMBL/GenBank/DDBJ whole genome shotgun (WGS) entry which is preliminary data.</text>
</comment>
<sequence length="117" mass="12819">MVRGVTAPFGVPPLWWPRHRCDHGAARRSDDVTVIDDRLGPVYDELVRRNPGETEFHQAAHEVLSSLGPVLDRNPQYVEQIFKNSSPACRSAVARAARTSTPRAGPTARSCASASRS</sequence>
<evidence type="ECO:0000313" key="3">
    <source>
        <dbReference type="Proteomes" id="UP001157091"/>
    </source>
</evidence>